<dbReference type="Proteomes" id="UP001218218">
    <property type="component" value="Unassembled WGS sequence"/>
</dbReference>
<reference evidence="1" key="1">
    <citation type="submission" date="2023-03" db="EMBL/GenBank/DDBJ databases">
        <title>Massive genome expansion in bonnet fungi (Mycena s.s.) driven by repeated elements and novel gene families across ecological guilds.</title>
        <authorList>
            <consortium name="Lawrence Berkeley National Laboratory"/>
            <person name="Harder C.B."/>
            <person name="Miyauchi S."/>
            <person name="Viragh M."/>
            <person name="Kuo A."/>
            <person name="Thoen E."/>
            <person name="Andreopoulos B."/>
            <person name="Lu D."/>
            <person name="Skrede I."/>
            <person name="Drula E."/>
            <person name="Henrissat B."/>
            <person name="Morin E."/>
            <person name="Kohler A."/>
            <person name="Barry K."/>
            <person name="LaButti K."/>
            <person name="Morin E."/>
            <person name="Salamov A."/>
            <person name="Lipzen A."/>
            <person name="Mereny Z."/>
            <person name="Hegedus B."/>
            <person name="Baldrian P."/>
            <person name="Stursova M."/>
            <person name="Weitz H."/>
            <person name="Taylor A."/>
            <person name="Grigoriev I.V."/>
            <person name="Nagy L.G."/>
            <person name="Martin F."/>
            <person name="Kauserud H."/>
        </authorList>
    </citation>
    <scope>NUCLEOTIDE SEQUENCE</scope>
    <source>
        <strain evidence="1">CBHHK002</strain>
    </source>
</reference>
<proteinExistence type="predicted"/>
<evidence type="ECO:0000313" key="2">
    <source>
        <dbReference type="Proteomes" id="UP001218218"/>
    </source>
</evidence>
<comment type="caution">
    <text evidence="1">The sequence shown here is derived from an EMBL/GenBank/DDBJ whole genome shotgun (WGS) entry which is preliminary data.</text>
</comment>
<dbReference type="EMBL" id="JARIHO010000150">
    <property type="protein sequence ID" value="KAJ7300868.1"/>
    <property type="molecule type" value="Genomic_DNA"/>
</dbReference>
<keyword evidence="2" id="KW-1185">Reference proteome</keyword>
<evidence type="ECO:0000313" key="1">
    <source>
        <dbReference type="EMBL" id="KAJ7300868.1"/>
    </source>
</evidence>
<organism evidence="1 2">
    <name type="scientific">Mycena albidolilacea</name>
    <dbReference type="NCBI Taxonomy" id="1033008"/>
    <lineage>
        <taxon>Eukaryota</taxon>
        <taxon>Fungi</taxon>
        <taxon>Dikarya</taxon>
        <taxon>Basidiomycota</taxon>
        <taxon>Agaricomycotina</taxon>
        <taxon>Agaricomycetes</taxon>
        <taxon>Agaricomycetidae</taxon>
        <taxon>Agaricales</taxon>
        <taxon>Marasmiineae</taxon>
        <taxon>Mycenaceae</taxon>
        <taxon>Mycena</taxon>
    </lineage>
</organism>
<sequence length="175" mass="18947">MPALLEASKPLSILASGLSLSSTLWAVTDVLLALIGTAGTIHYASPQRLTRILVEAMADVKKTYLEAVENGALCASDVHTAEAFSSLQLEVSTIRHASLHSSLSHYAMLCGFLKGRTLSILRCIHQVHELGTHIEFPRQLNMIVEQILKESQLREIASHRIATSYPTSVVGVSSS</sequence>
<accession>A0AAD7E6H0</accession>
<protein>
    <submittedName>
        <fullName evidence="1">Uncharacterized protein</fullName>
    </submittedName>
</protein>
<dbReference type="AlphaFoldDB" id="A0AAD7E6H0"/>
<name>A0AAD7E6H0_9AGAR</name>
<gene>
    <name evidence="1" type="ORF">DFH08DRAFT_828062</name>
</gene>